<evidence type="ECO:0000256" key="4">
    <source>
        <dbReference type="ARBA" id="ARBA00023136"/>
    </source>
</evidence>
<dbReference type="EMBL" id="CP114589">
    <property type="protein sequence ID" value="WBA10089.1"/>
    <property type="molecule type" value="Genomic_DNA"/>
</dbReference>
<feature type="transmembrane region" description="Helical" evidence="5">
    <location>
        <begin position="262"/>
        <end position="281"/>
    </location>
</feature>
<evidence type="ECO:0000259" key="6">
    <source>
        <dbReference type="Pfam" id="PF00892"/>
    </source>
</evidence>
<organism evidence="7 8">
    <name type="scientific">Salinivibrio kushneri</name>
    <dbReference type="NCBI Taxonomy" id="1908198"/>
    <lineage>
        <taxon>Bacteria</taxon>
        <taxon>Pseudomonadati</taxon>
        <taxon>Pseudomonadota</taxon>
        <taxon>Gammaproteobacteria</taxon>
        <taxon>Vibrionales</taxon>
        <taxon>Vibrionaceae</taxon>
        <taxon>Salinivibrio</taxon>
    </lineage>
</organism>
<name>A0AA47KNG1_9GAMM</name>
<dbReference type="InterPro" id="IPR050638">
    <property type="entry name" value="AA-Vitamin_Transporters"/>
</dbReference>
<dbReference type="InterPro" id="IPR037185">
    <property type="entry name" value="EmrE-like"/>
</dbReference>
<dbReference type="RefSeq" id="WP_269580135.1">
    <property type="nucleotide sequence ID" value="NZ_CP114589.1"/>
</dbReference>
<dbReference type="GO" id="GO:0016020">
    <property type="term" value="C:membrane"/>
    <property type="evidence" value="ECO:0007669"/>
    <property type="project" value="UniProtKB-SubCell"/>
</dbReference>
<evidence type="ECO:0000313" key="7">
    <source>
        <dbReference type="EMBL" id="WBA10089.1"/>
    </source>
</evidence>
<dbReference type="Proteomes" id="UP001164748">
    <property type="component" value="Plasmid unnamed"/>
</dbReference>
<dbReference type="AlphaFoldDB" id="A0AA47KNG1"/>
<feature type="domain" description="EamA" evidence="6">
    <location>
        <begin position="141"/>
        <end position="279"/>
    </location>
</feature>
<dbReference type="SUPFAM" id="SSF103481">
    <property type="entry name" value="Multidrug resistance efflux transporter EmrE"/>
    <property type="match status" value="2"/>
</dbReference>
<keyword evidence="4 5" id="KW-0472">Membrane</keyword>
<proteinExistence type="predicted"/>
<feature type="transmembrane region" description="Helical" evidence="5">
    <location>
        <begin position="210"/>
        <end position="230"/>
    </location>
</feature>
<feature type="transmembrane region" description="Helical" evidence="5">
    <location>
        <begin position="138"/>
        <end position="159"/>
    </location>
</feature>
<evidence type="ECO:0000256" key="3">
    <source>
        <dbReference type="ARBA" id="ARBA00022989"/>
    </source>
</evidence>
<feature type="transmembrane region" description="Helical" evidence="5">
    <location>
        <begin position="114"/>
        <end position="132"/>
    </location>
</feature>
<feature type="transmembrane region" description="Helical" evidence="5">
    <location>
        <begin position="58"/>
        <end position="80"/>
    </location>
</feature>
<dbReference type="PANTHER" id="PTHR32322">
    <property type="entry name" value="INNER MEMBRANE TRANSPORTER"/>
    <property type="match status" value="1"/>
</dbReference>
<evidence type="ECO:0000256" key="1">
    <source>
        <dbReference type="ARBA" id="ARBA00004141"/>
    </source>
</evidence>
<keyword evidence="7" id="KW-0614">Plasmid</keyword>
<feature type="transmembrane region" description="Helical" evidence="5">
    <location>
        <begin position="30"/>
        <end position="51"/>
    </location>
</feature>
<dbReference type="Pfam" id="PF00892">
    <property type="entry name" value="EamA"/>
    <property type="match status" value="2"/>
</dbReference>
<feature type="transmembrane region" description="Helical" evidence="5">
    <location>
        <begin position="237"/>
        <end position="256"/>
    </location>
</feature>
<sequence length="300" mass="32353">MNIKSVLLALLVVLIWGVNFSVIKVGLETLPPILFSGLRFFIVALPAVFFIPRPKVKLWQLFAVGLSLGVIKFSLLFIAMQDDASAGIASLLLQSQVIFTIALSALLLKEHITVPQRIGLVVAFAGFGLFFVTSTGSATFTGVAMIVAAGFFWAIANMVMKQMPGVNLMHFMVWVSLIPPLPLFALSYWFESHQPLALLQATPLSGWISIAYVGYLSTLVAFAIWGWLLNQHTSASVTPFALLIPIVGMAAASIGLGETLSMIEWIGAALIVTGLSLSVLGRRIGRWLGLKARARPTSAL</sequence>
<reference evidence="7" key="1">
    <citation type="submission" date="2022-09" db="EMBL/GenBank/DDBJ databases">
        <authorList>
            <person name="Li Z.-J."/>
        </authorList>
    </citation>
    <scope>NUCLEOTIDE SEQUENCE</scope>
    <source>
        <strain evidence="7">TGB11</strain>
        <plasmid evidence="7">unnamed</plasmid>
    </source>
</reference>
<evidence type="ECO:0000313" key="8">
    <source>
        <dbReference type="Proteomes" id="UP001164748"/>
    </source>
</evidence>
<dbReference type="PANTHER" id="PTHR32322:SF9">
    <property type="entry name" value="AMINO-ACID METABOLITE EFFLUX PUMP-RELATED"/>
    <property type="match status" value="1"/>
</dbReference>
<keyword evidence="2 5" id="KW-0812">Transmembrane</keyword>
<feature type="transmembrane region" description="Helical" evidence="5">
    <location>
        <begin position="86"/>
        <end position="107"/>
    </location>
</feature>
<keyword evidence="3 5" id="KW-1133">Transmembrane helix</keyword>
<geneLocation type="plasmid" evidence="7 8">
    <name>unnamed</name>
</geneLocation>
<evidence type="ECO:0000256" key="5">
    <source>
        <dbReference type="SAM" id="Phobius"/>
    </source>
</evidence>
<protein>
    <submittedName>
        <fullName evidence="7">EamA family transporter</fullName>
    </submittedName>
</protein>
<feature type="domain" description="EamA" evidence="6">
    <location>
        <begin position="4"/>
        <end position="130"/>
    </location>
</feature>
<accession>A0AA47KNG1</accession>
<dbReference type="InterPro" id="IPR000620">
    <property type="entry name" value="EamA_dom"/>
</dbReference>
<comment type="subcellular location">
    <subcellularLocation>
        <location evidence="1">Membrane</location>
        <topology evidence="1">Multi-pass membrane protein</topology>
    </subcellularLocation>
</comment>
<dbReference type="Gene3D" id="1.10.3730.20">
    <property type="match status" value="1"/>
</dbReference>
<evidence type="ECO:0000256" key="2">
    <source>
        <dbReference type="ARBA" id="ARBA00022692"/>
    </source>
</evidence>
<gene>
    <name evidence="7" type="ORF">N8M53_14870</name>
</gene>
<feature type="transmembrane region" description="Helical" evidence="5">
    <location>
        <begin position="171"/>
        <end position="190"/>
    </location>
</feature>